<protein>
    <submittedName>
        <fullName evidence="2">Uncharacterized protein</fullName>
    </submittedName>
</protein>
<accession>A0A9J9HGQ3</accession>
<dbReference type="EMBL" id="CP000700">
    <property type="protein sequence ID" value="ABQ71371.1"/>
    <property type="molecule type" value="Genomic_DNA"/>
</dbReference>
<feature type="region of interest" description="Disordered" evidence="1">
    <location>
        <begin position="1"/>
        <end position="40"/>
    </location>
</feature>
<evidence type="ECO:0000313" key="3">
    <source>
        <dbReference type="Proteomes" id="UP000001989"/>
    </source>
</evidence>
<gene>
    <name evidence="2" type="ordered locus">Swit_5263</name>
</gene>
<dbReference type="Proteomes" id="UP000001989">
    <property type="component" value="Plasmid pSWIT01"/>
</dbReference>
<reference evidence="2 3" key="1">
    <citation type="journal article" date="2010" name="J. Bacteriol.">
        <title>Genome sequence of the dioxin-mineralizing bacterium Sphingomonas wittichii RW1.</title>
        <authorList>
            <person name="Miller T.R."/>
            <person name="Delcher A.L."/>
            <person name="Salzberg S.L."/>
            <person name="Saunders E."/>
            <person name="Detter J.C."/>
            <person name="Halden R.U."/>
        </authorList>
    </citation>
    <scope>NUCLEOTIDE SEQUENCE [LARGE SCALE GENOMIC DNA]</scope>
    <source>
        <strain evidence="3">DSM 6014 / CCUG 31198 / JCM 15750 / NBRC 105917 / EY 4224 / RW1</strain>
    </source>
</reference>
<dbReference type="AlphaFoldDB" id="A0A9J9HGQ3"/>
<organism evidence="2 3">
    <name type="scientific">Rhizorhabdus wittichii (strain DSM 6014 / CCUG 31198 / JCM 15750 / NBRC 105917 / EY 4224 / RW1)</name>
    <name type="common">Sphingomonas wittichii</name>
    <dbReference type="NCBI Taxonomy" id="392499"/>
    <lineage>
        <taxon>Bacteria</taxon>
        <taxon>Pseudomonadati</taxon>
        <taxon>Pseudomonadota</taxon>
        <taxon>Alphaproteobacteria</taxon>
        <taxon>Sphingomonadales</taxon>
        <taxon>Sphingomonadaceae</taxon>
        <taxon>Rhizorhabdus</taxon>
    </lineage>
</organism>
<evidence type="ECO:0000256" key="1">
    <source>
        <dbReference type="SAM" id="MobiDB-lite"/>
    </source>
</evidence>
<keyword evidence="3" id="KW-1185">Reference proteome</keyword>
<proteinExistence type="predicted"/>
<name>A0A9J9HGQ3_RHIWR</name>
<evidence type="ECO:0000313" key="2">
    <source>
        <dbReference type="EMBL" id="ABQ71371.1"/>
    </source>
</evidence>
<sequence>MCVHMLRGPAAPASSAREFGRHANRPLSHGSTGSSRMMGMADTNSRGIAIGLMRQAMMFLEKAEDWDTAARLQHALDVALAARPLQPGEELDPQSAALIAGIPLSSD</sequence>
<keyword evidence="2" id="KW-0614">Plasmid</keyword>
<geneLocation type="plasmid" evidence="2 3">
    <name>pSWIT01</name>
</geneLocation>
<dbReference type="KEGG" id="swi:Swit_5263"/>